<evidence type="ECO:0000313" key="2">
    <source>
        <dbReference type="Proteomes" id="UP000825009"/>
    </source>
</evidence>
<proteinExistence type="predicted"/>
<dbReference type="KEGG" id="gce:KYE46_00295"/>
<reference evidence="1 2" key="1">
    <citation type="submission" date="2021-07" db="EMBL/GenBank/DDBJ databases">
        <title>A novel Jannaschia species isolated from marine dinoflagellate Ceratoperidinium margalefii.</title>
        <authorList>
            <person name="Jiang Y."/>
            <person name="Li Z."/>
        </authorList>
    </citation>
    <scope>NUCLEOTIDE SEQUENCE [LARGE SCALE GENOMIC DNA]</scope>
    <source>
        <strain evidence="1 2">J12C1-MA-4</strain>
    </source>
</reference>
<dbReference type="EMBL" id="CP079194">
    <property type="protein sequence ID" value="QXT39737.1"/>
    <property type="molecule type" value="Genomic_DNA"/>
</dbReference>
<accession>A0A8F6TXW7</accession>
<dbReference type="RefSeq" id="WP_219002606.1">
    <property type="nucleotide sequence ID" value="NZ_CP079194.1"/>
</dbReference>
<gene>
    <name evidence="1" type="ORF">KYE46_00295</name>
</gene>
<dbReference type="Proteomes" id="UP000825009">
    <property type="component" value="Chromosome"/>
</dbReference>
<organism evidence="1 2">
    <name type="scientific">Gymnodinialimonas ceratoperidinii</name>
    <dbReference type="NCBI Taxonomy" id="2856823"/>
    <lineage>
        <taxon>Bacteria</taxon>
        <taxon>Pseudomonadati</taxon>
        <taxon>Pseudomonadota</taxon>
        <taxon>Alphaproteobacteria</taxon>
        <taxon>Rhodobacterales</taxon>
        <taxon>Paracoccaceae</taxon>
        <taxon>Gymnodinialimonas</taxon>
    </lineage>
</organism>
<sequence>MFHDLAEPEMQKIINQARADRSREMARLIAAAFRRLAHRKSSVAVAG</sequence>
<keyword evidence="2" id="KW-1185">Reference proteome</keyword>
<dbReference type="AlphaFoldDB" id="A0A8F6TXW7"/>
<name>A0A8F6TXW7_9RHOB</name>
<protein>
    <submittedName>
        <fullName evidence="1">Uncharacterized protein</fullName>
    </submittedName>
</protein>
<evidence type="ECO:0000313" key="1">
    <source>
        <dbReference type="EMBL" id="QXT39737.1"/>
    </source>
</evidence>